<dbReference type="InterPro" id="IPR009723">
    <property type="entry name" value="Pop1_N"/>
</dbReference>
<dbReference type="AlphaFoldDB" id="A0A670K626"/>
<dbReference type="InterPro" id="IPR055079">
    <property type="entry name" value="POP1_C"/>
</dbReference>
<evidence type="ECO:0000313" key="8">
    <source>
        <dbReference type="Proteomes" id="UP000472272"/>
    </source>
</evidence>
<organism evidence="7 8">
    <name type="scientific">Podarcis muralis</name>
    <name type="common">Wall lizard</name>
    <name type="synonym">Lacerta muralis</name>
    <dbReference type="NCBI Taxonomy" id="64176"/>
    <lineage>
        <taxon>Eukaryota</taxon>
        <taxon>Metazoa</taxon>
        <taxon>Chordata</taxon>
        <taxon>Craniata</taxon>
        <taxon>Vertebrata</taxon>
        <taxon>Euteleostomi</taxon>
        <taxon>Lepidosauria</taxon>
        <taxon>Squamata</taxon>
        <taxon>Bifurcata</taxon>
        <taxon>Unidentata</taxon>
        <taxon>Episquamata</taxon>
        <taxon>Laterata</taxon>
        <taxon>Lacertibaenia</taxon>
        <taxon>Lacertidae</taxon>
        <taxon>Podarcis</taxon>
    </lineage>
</organism>
<dbReference type="Pfam" id="PF08170">
    <property type="entry name" value="POPLD"/>
    <property type="match status" value="1"/>
</dbReference>
<name>A0A670K626_PODMU</name>
<feature type="domain" description="POPLD" evidence="5">
    <location>
        <begin position="511"/>
        <end position="602"/>
    </location>
</feature>
<dbReference type="PANTHER" id="PTHR22731">
    <property type="entry name" value="RIBONUCLEASES P/MRP PROTEIN SUBUNIT POP1"/>
    <property type="match status" value="1"/>
</dbReference>
<gene>
    <name evidence="7" type="primary">POP1</name>
</gene>
<evidence type="ECO:0000259" key="6">
    <source>
        <dbReference type="Pfam" id="PF22770"/>
    </source>
</evidence>
<comment type="subcellular location">
    <subcellularLocation>
        <location evidence="1">Nucleus</location>
    </subcellularLocation>
</comment>
<evidence type="ECO:0000259" key="5">
    <source>
        <dbReference type="Pfam" id="PF08170"/>
    </source>
</evidence>
<reference evidence="7 8" key="1">
    <citation type="journal article" date="2019" name="Proc. Natl. Acad. Sci. U.S.A.">
        <title>Regulatory changes in pterin and carotenoid genes underlie balanced color polymorphisms in the wall lizard.</title>
        <authorList>
            <person name="Andrade P."/>
            <person name="Pinho C."/>
            <person name="Perez I de Lanuza G."/>
            <person name="Afonso S."/>
            <person name="Brejcha J."/>
            <person name="Rubin C.J."/>
            <person name="Wallerman O."/>
            <person name="Pereira P."/>
            <person name="Sabatino S.J."/>
            <person name="Bellati A."/>
            <person name="Pellitteri-Rosa D."/>
            <person name="Bosakova Z."/>
            <person name="Bunikis I."/>
            <person name="Carretero M.A."/>
            <person name="Feiner N."/>
            <person name="Marsik P."/>
            <person name="Pauperio F."/>
            <person name="Salvi D."/>
            <person name="Soler L."/>
            <person name="While G.M."/>
            <person name="Uller T."/>
            <person name="Font E."/>
            <person name="Andersson L."/>
            <person name="Carneiro M."/>
        </authorList>
    </citation>
    <scope>NUCLEOTIDE SEQUENCE</scope>
</reference>
<proteinExistence type="predicted"/>
<dbReference type="PANTHER" id="PTHR22731:SF3">
    <property type="entry name" value="RIBONUCLEASES P_MRP PROTEIN SUBUNIT POP1"/>
    <property type="match status" value="1"/>
</dbReference>
<dbReference type="GO" id="GO:0001682">
    <property type="term" value="P:tRNA 5'-leader removal"/>
    <property type="evidence" value="ECO:0007669"/>
    <property type="project" value="Ensembl"/>
</dbReference>
<evidence type="ECO:0000313" key="7">
    <source>
        <dbReference type="Ensembl" id="ENSPMRP00000032973.1"/>
    </source>
</evidence>
<dbReference type="GO" id="GO:0016078">
    <property type="term" value="P:tRNA decay"/>
    <property type="evidence" value="ECO:0007669"/>
    <property type="project" value="Ensembl"/>
</dbReference>
<dbReference type="Proteomes" id="UP000472272">
    <property type="component" value="Chromosome 7"/>
</dbReference>
<reference evidence="7" key="2">
    <citation type="submission" date="2025-08" db="UniProtKB">
        <authorList>
            <consortium name="Ensembl"/>
        </authorList>
    </citation>
    <scope>IDENTIFICATION</scope>
</reference>
<dbReference type="GeneTree" id="ENSGT00390000017478"/>
<keyword evidence="8" id="KW-1185">Reference proteome</keyword>
<dbReference type="GO" id="GO:0004526">
    <property type="term" value="F:ribonuclease P activity"/>
    <property type="evidence" value="ECO:0007669"/>
    <property type="project" value="Ensembl"/>
</dbReference>
<dbReference type="Pfam" id="PF22770">
    <property type="entry name" value="POP1_C"/>
    <property type="match status" value="1"/>
</dbReference>
<keyword evidence="3" id="KW-0539">Nucleus</keyword>
<dbReference type="Pfam" id="PF06978">
    <property type="entry name" value="POP1_N"/>
    <property type="match status" value="1"/>
</dbReference>
<dbReference type="InterPro" id="IPR039182">
    <property type="entry name" value="Pop1"/>
</dbReference>
<dbReference type="InterPro" id="IPR012590">
    <property type="entry name" value="POPLD_dom"/>
</dbReference>
<evidence type="ECO:0000259" key="4">
    <source>
        <dbReference type="Pfam" id="PF06978"/>
    </source>
</evidence>
<dbReference type="GO" id="GO:0000172">
    <property type="term" value="C:ribonuclease MRP complex"/>
    <property type="evidence" value="ECO:0007669"/>
    <property type="project" value="Ensembl"/>
</dbReference>
<dbReference type="GO" id="GO:0005655">
    <property type="term" value="C:nucleolar ribonuclease P complex"/>
    <property type="evidence" value="ECO:0007669"/>
    <property type="project" value="Ensembl"/>
</dbReference>
<evidence type="ECO:0000256" key="2">
    <source>
        <dbReference type="ARBA" id="ARBA00022694"/>
    </source>
</evidence>
<evidence type="ECO:0000256" key="1">
    <source>
        <dbReference type="ARBA" id="ARBA00004123"/>
    </source>
</evidence>
<dbReference type="OMA" id="KALSPMC"/>
<evidence type="ECO:0000256" key="3">
    <source>
        <dbReference type="ARBA" id="ARBA00023242"/>
    </source>
</evidence>
<protein>
    <submittedName>
        <fullName evidence="7">POP1 homolog, ribonuclease P/MRP subunit</fullName>
    </submittedName>
</protein>
<keyword evidence="2" id="KW-0819">tRNA processing</keyword>
<reference evidence="7" key="3">
    <citation type="submission" date="2025-09" db="UniProtKB">
        <authorList>
            <consortium name="Ensembl"/>
        </authorList>
    </citation>
    <scope>IDENTIFICATION</scope>
</reference>
<dbReference type="GO" id="GO:0033204">
    <property type="term" value="F:ribonuclease P RNA binding"/>
    <property type="evidence" value="ECO:0007669"/>
    <property type="project" value="Ensembl"/>
</dbReference>
<feature type="domain" description="POP1 C-terminal" evidence="6">
    <location>
        <begin position="704"/>
        <end position="871"/>
    </location>
</feature>
<dbReference type="Ensembl" id="ENSPMRT00000034982.1">
    <property type="protein sequence ID" value="ENSPMRP00000032973.1"/>
    <property type="gene ID" value="ENSPMRG00000021364.1"/>
</dbReference>
<accession>A0A670K626</accession>
<feature type="domain" description="Pop1 N-terminal" evidence="4">
    <location>
        <begin position="95"/>
        <end position="178"/>
    </location>
</feature>
<sequence length="872" mass="99323">MLNLKLHTHRFKRFNKIYEPHCCQVRNSPHLVLSGARAAEIKAMLKAVMQKSSNTLVFQSLPRHMRRRAMSHNIKRLPRRLRELARIETEKFEHQKKELSKSKCRKARRRHTNLVVEFNRRQKKNVWLETHIWHAKRFHMVKKWGYCLGDRPTTKSYRACYRAMTSHCLLQDLSYYCSLARMCSIDAGPTFAAIPCLSGKRQGALTMYQADQYPAGALGPVTFLWKPRDGIDSTSENRQLWIWTHPVFKQEILAELKAAFRCSEPMESVTPEPAAISLMKKASRLLLRKLAEKKEERQWRRNGCSSEKIIGDGTRDLHHDLTMEILRYRLIGPLSNCVLTEALKAACVHTVEPTDSEINSWWIDNCRDPDLVSLHRRQEAIFELLQGLSSSDVPSGTVLGLTVGDPRVNLPKKRAKAKPNPERYQEDEKVKQLILEGVPAECAQSFLWDQNVRKNVTENKMPEQDLNHLRSKLLVPGSHLDLGPQESKIPILLVQQPGKMAGEDRPGWGSGWDICLPKGWGMAFWLPFLYRGARVGGLQEALKHSLYKRTPHIPHDYPDSPAAMQFAKTLEKNLLEKFKRRPPAKRANYVKHGTLAPFLCPWDKLNRDWEARNRAFAKHVPTSDQESCAAEEQACCGPSSGAHENITSCCIFFNRSRKLLRQVSVWCQPTPGRNRRLQRLVARSDQKDLTEDALLPILQRYPRSLVWVSLSLLKKGSPELHAMICIPTKGDLLQLSKDQDYCGPQEPKHSDRFKSKLLKRKGRKKRQDVGKATESSALNTTKAALTEHEDLVLGLWPNPLPDLAAHCSRALLGFVTQGDFSLASGCGEALGFVSLTGLLRMLVGQPVDKKGLVVLRNPASLQYRFARLMVEV</sequence>